<comment type="caution">
    <text evidence="1">The sequence shown here is derived from an EMBL/GenBank/DDBJ whole genome shotgun (WGS) entry which is preliminary data.</text>
</comment>
<name>A0A1A3N273_MYCAS</name>
<evidence type="ECO:0000313" key="2">
    <source>
        <dbReference type="Proteomes" id="UP000093629"/>
    </source>
</evidence>
<dbReference type="EMBL" id="LZLQ01000085">
    <property type="protein sequence ID" value="OBK15450.1"/>
    <property type="molecule type" value="Genomic_DNA"/>
</dbReference>
<accession>A0A1A3N273</accession>
<protein>
    <submittedName>
        <fullName evidence="1">Uncharacterized protein</fullName>
    </submittedName>
</protein>
<proteinExistence type="predicted"/>
<dbReference type="AlphaFoldDB" id="A0A1A3N273"/>
<evidence type="ECO:0000313" key="1">
    <source>
        <dbReference type="EMBL" id="OBK15450.1"/>
    </source>
</evidence>
<reference evidence="1 2" key="1">
    <citation type="submission" date="2016-06" db="EMBL/GenBank/DDBJ databases">
        <authorList>
            <person name="Kjaerup R.B."/>
            <person name="Dalgaard T.S."/>
            <person name="Juul-Madsen H.R."/>
        </authorList>
    </citation>
    <scope>NUCLEOTIDE SEQUENCE [LARGE SCALE GENOMIC DNA]</scope>
    <source>
        <strain evidence="1 2">1245139.5</strain>
    </source>
</reference>
<organism evidence="1 2">
    <name type="scientific">Mycobacterium asiaticum</name>
    <dbReference type="NCBI Taxonomy" id="1790"/>
    <lineage>
        <taxon>Bacteria</taxon>
        <taxon>Bacillati</taxon>
        <taxon>Actinomycetota</taxon>
        <taxon>Actinomycetes</taxon>
        <taxon>Mycobacteriales</taxon>
        <taxon>Mycobacteriaceae</taxon>
        <taxon>Mycobacterium</taxon>
    </lineage>
</organism>
<sequence>MFDGSQLVRPVNPVVRGILEAIGIDGPGTWRRRGAVRAVRVVWVTPGRRWLVTRLMLPANPIRAHPMWPAGARRAYGPVSRVE</sequence>
<keyword evidence="2" id="KW-1185">Reference proteome</keyword>
<dbReference type="Proteomes" id="UP000093629">
    <property type="component" value="Unassembled WGS sequence"/>
</dbReference>
<gene>
    <name evidence="1" type="ORF">A5636_05675</name>
</gene>